<gene>
    <name evidence="1" type="ORF">NC799_11295</name>
</gene>
<name>A0A9X3WI56_9BACI</name>
<dbReference type="RefSeq" id="WP_272446546.1">
    <property type="nucleotide sequence ID" value="NZ_JAMQKC010000009.1"/>
</dbReference>
<evidence type="ECO:0000313" key="2">
    <source>
        <dbReference type="Proteomes" id="UP001145069"/>
    </source>
</evidence>
<dbReference type="EMBL" id="JAMQKC010000009">
    <property type="protein sequence ID" value="MDC3417481.1"/>
    <property type="molecule type" value="Genomic_DNA"/>
</dbReference>
<accession>A0A9X3WI56</accession>
<comment type="caution">
    <text evidence="1">The sequence shown here is derived from an EMBL/GenBank/DDBJ whole genome shotgun (WGS) entry which is preliminary data.</text>
</comment>
<dbReference type="InterPro" id="IPR025930">
    <property type="entry name" value="NETI"/>
</dbReference>
<dbReference type="Pfam" id="PF14044">
    <property type="entry name" value="NETI"/>
    <property type="match status" value="1"/>
</dbReference>
<proteinExistence type="predicted"/>
<reference evidence="1" key="1">
    <citation type="submission" date="2022-06" db="EMBL/GenBank/DDBJ databases">
        <title>Aquibacillus sp. a new bacterium isolated from soil saline samples.</title>
        <authorList>
            <person name="Galisteo C."/>
            <person name="De La Haba R."/>
            <person name="Sanchez-Porro C."/>
            <person name="Ventosa A."/>
        </authorList>
    </citation>
    <scope>NUCLEOTIDE SEQUENCE</scope>
    <source>
        <strain evidence="1">3ASR75-54</strain>
    </source>
</reference>
<protein>
    <submittedName>
        <fullName evidence="1">NETI motif-containing protein</fullName>
    </submittedName>
</protein>
<sequence length="72" mass="8479">MVKQKKKRFELQENETITQCLDRIKQAGYTPVRRVEEPIFQEISNNGQISYEPVARKVIFDAIPEQNTNIKK</sequence>
<organism evidence="1 2">
    <name type="scientific">Aquibacillus salsiterrae</name>
    <dbReference type="NCBI Taxonomy" id="2950439"/>
    <lineage>
        <taxon>Bacteria</taxon>
        <taxon>Bacillati</taxon>
        <taxon>Bacillota</taxon>
        <taxon>Bacilli</taxon>
        <taxon>Bacillales</taxon>
        <taxon>Bacillaceae</taxon>
        <taxon>Aquibacillus</taxon>
    </lineage>
</organism>
<dbReference type="Proteomes" id="UP001145069">
    <property type="component" value="Unassembled WGS sequence"/>
</dbReference>
<evidence type="ECO:0000313" key="1">
    <source>
        <dbReference type="EMBL" id="MDC3417481.1"/>
    </source>
</evidence>
<dbReference type="AlphaFoldDB" id="A0A9X3WI56"/>
<keyword evidence="2" id="KW-1185">Reference proteome</keyword>